<keyword evidence="2" id="KW-0378">Hydrolase</keyword>
<dbReference type="RefSeq" id="WP_344776942.1">
    <property type="nucleotide sequence ID" value="NZ_BAABBX010000015.1"/>
</dbReference>
<dbReference type="EMBL" id="BAABBX010000015">
    <property type="protein sequence ID" value="GAA4191630.1"/>
    <property type="molecule type" value="Genomic_DNA"/>
</dbReference>
<protein>
    <recommendedName>
        <fullName evidence="4">BD-FAE-like domain-containing protein</fullName>
    </recommendedName>
</protein>
<dbReference type="InterPro" id="IPR002168">
    <property type="entry name" value="Lipase_GDXG_HIS_AS"/>
</dbReference>
<dbReference type="InterPro" id="IPR050300">
    <property type="entry name" value="GDXG_lipolytic_enzyme"/>
</dbReference>
<keyword evidence="6" id="KW-1185">Reference proteome</keyword>
<accession>A0ABP8AVY6</accession>
<dbReference type="InterPro" id="IPR049492">
    <property type="entry name" value="BD-FAE-like_dom"/>
</dbReference>
<dbReference type="Gene3D" id="3.40.50.1820">
    <property type="entry name" value="alpha/beta hydrolase"/>
    <property type="match status" value="1"/>
</dbReference>
<dbReference type="PANTHER" id="PTHR48081:SF13">
    <property type="entry name" value="ALPHA_BETA HYDROLASE"/>
    <property type="match status" value="1"/>
</dbReference>
<evidence type="ECO:0000256" key="1">
    <source>
        <dbReference type="ARBA" id="ARBA00010515"/>
    </source>
</evidence>
<feature type="chain" id="PRO_5047201498" description="BD-FAE-like domain-containing protein" evidence="3">
    <location>
        <begin position="41"/>
        <end position="320"/>
    </location>
</feature>
<evidence type="ECO:0000259" key="4">
    <source>
        <dbReference type="Pfam" id="PF20434"/>
    </source>
</evidence>
<evidence type="ECO:0000256" key="3">
    <source>
        <dbReference type="SAM" id="SignalP"/>
    </source>
</evidence>
<evidence type="ECO:0000313" key="6">
    <source>
        <dbReference type="Proteomes" id="UP001500213"/>
    </source>
</evidence>
<dbReference type="Proteomes" id="UP001500213">
    <property type="component" value="Unassembled WGS sequence"/>
</dbReference>
<evidence type="ECO:0000313" key="5">
    <source>
        <dbReference type="EMBL" id="GAA4191630.1"/>
    </source>
</evidence>
<dbReference type="InterPro" id="IPR029058">
    <property type="entry name" value="AB_hydrolase_fold"/>
</dbReference>
<feature type="domain" description="BD-FAE-like" evidence="4">
    <location>
        <begin position="81"/>
        <end position="280"/>
    </location>
</feature>
<keyword evidence="3" id="KW-0732">Signal</keyword>
<comment type="caution">
    <text evidence="5">The sequence shown here is derived from an EMBL/GenBank/DDBJ whole genome shotgun (WGS) entry which is preliminary data.</text>
</comment>
<dbReference type="PANTHER" id="PTHR48081">
    <property type="entry name" value="AB HYDROLASE SUPERFAMILY PROTEIN C4A8.06C"/>
    <property type="match status" value="1"/>
</dbReference>
<dbReference type="PROSITE" id="PS01173">
    <property type="entry name" value="LIPASE_GDXG_HIS"/>
    <property type="match status" value="1"/>
</dbReference>
<organism evidence="5 6">
    <name type="scientific">Gryllotalpicola kribbensis</name>
    <dbReference type="NCBI Taxonomy" id="993084"/>
    <lineage>
        <taxon>Bacteria</taxon>
        <taxon>Bacillati</taxon>
        <taxon>Actinomycetota</taxon>
        <taxon>Actinomycetes</taxon>
        <taxon>Micrococcales</taxon>
        <taxon>Microbacteriaceae</taxon>
        <taxon>Gryllotalpicola</taxon>
    </lineage>
</organism>
<comment type="similarity">
    <text evidence="1">Belongs to the 'GDXG' lipolytic enzyme family.</text>
</comment>
<name>A0ABP8AVY6_9MICO</name>
<reference evidence="6" key="1">
    <citation type="journal article" date="2019" name="Int. J. Syst. Evol. Microbiol.">
        <title>The Global Catalogue of Microorganisms (GCM) 10K type strain sequencing project: providing services to taxonomists for standard genome sequencing and annotation.</title>
        <authorList>
            <consortium name="The Broad Institute Genomics Platform"/>
            <consortium name="The Broad Institute Genome Sequencing Center for Infectious Disease"/>
            <person name="Wu L."/>
            <person name="Ma J."/>
        </authorList>
    </citation>
    <scope>NUCLEOTIDE SEQUENCE [LARGE SCALE GENOMIC DNA]</scope>
    <source>
        <strain evidence="6">JCM 17593</strain>
    </source>
</reference>
<feature type="signal peptide" evidence="3">
    <location>
        <begin position="1"/>
        <end position="40"/>
    </location>
</feature>
<dbReference type="SUPFAM" id="SSF53474">
    <property type="entry name" value="alpha/beta-Hydrolases"/>
    <property type="match status" value="1"/>
</dbReference>
<dbReference type="Pfam" id="PF20434">
    <property type="entry name" value="BD-FAE"/>
    <property type="match status" value="1"/>
</dbReference>
<gene>
    <name evidence="5" type="ORF">GCM10022288_22750</name>
</gene>
<proteinExistence type="inferred from homology"/>
<sequence length="320" mass="33084">MATHISPAWQRLRHRGRALAVLTSLTVAAIALTACSATNATPTAAGAHAAPAAAAHASPPPGVVVTADVPYAGTADREQQLDVCAPTATGRPRPAVLLIHGGGWHSGDKSTVEDTCEWLAQSGFVTFNIDYRLVPAARYPAQPQDVRAALRFMRRPATVGHYEIDPTRIGVFGGSAGGNLAALLALRGNGPLTRGDRVAALVDLSGPMDLTAGELTAHQDARLTADETGFLSCPSLARCPSAPLASPLNAVSADDPATFIGQASVDFVPREQGDALAAALTRVGVPVTVETTPGTHHSFGVLTPKMRTDIAAFLHEHLGS</sequence>
<evidence type="ECO:0000256" key="2">
    <source>
        <dbReference type="ARBA" id="ARBA00022801"/>
    </source>
</evidence>